<reference evidence="1 2" key="1">
    <citation type="submission" date="2011-08" db="EMBL/GenBank/DDBJ databases">
        <authorList>
            <person name="Liu Z.J."/>
            <person name="Shi F.L."/>
            <person name="Lu J.Q."/>
            <person name="Li M."/>
            <person name="Wang Z.L."/>
        </authorList>
    </citation>
    <scope>NUCLEOTIDE SEQUENCE [LARGE SCALE GENOMIC DNA]</scope>
    <source>
        <strain evidence="1 2">USNM 41457</strain>
    </source>
</reference>
<dbReference type="VEuPathDB" id="MicrosporidiaDB:EDEG_04025"/>
<gene>
    <name evidence="1" type="ORF">EDEG_04025</name>
</gene>
<reference evidence="2" key="2">
    <citation type="submission" date="2015-07" db="EMBL/GenBank/DDBJ databases">
        <title>Contrasting host-pathogen interactions and genome evolution in two generalist and specialist microsporidian pathogens of mosquitoes.</title>
        <authorList>
            <consortium name="The Broad Institute Genomics Platform"/>
            <consortium name="The Broad Institute Genome Sequencing Center for Infectious Disease"/>
            <person name="Cuomo C.A."/>
            <person name="Sanscrainte N.D."/>
            <person name="Goldberg J.M."/>
            <person name="Heiman D."/>
            <person name="Young S."/>
            <person name="Zeng Q."/>
            <person name="Becnel J.J."/>
            <person name="Birren B.W."/>
        </authorList>
    </citation>
    <scope>NUCLEOTIDE SEQUENCE [LARGE SCALE GENOMIC DNA]</scope>
    <source>
        <strain evidence="2">USNM 41457</strain>
    </source>
</reference>
<name>J8ZNQ4_EDHAE</name>
<protein>
    <submittedName>
        <fullName evidence="1">Uncharacterized protein</fullName>
    </submittedName>
</protein>
<dbReference type="HOGENOM" id="CLU_1468141_0_0_1"/>
<dbReference type="InParanoid" id="J8ZNQ4"/>
<comment type="caution">
    <text evidence="1">The sequence shown here is derived from an EMBL/GenBank/DDBJ whole genome shotgun (WGS) entry which is preliminary data.</text>
</comment>
<evidence type="ECO:0000313" key="1">
    <source>
        <dbReference type="EMBL" id="EJW01318.1"/>
    </source>
</evidence>
<accession>J8ZNQ4</accession>
<proteinExistence type="predicted"/>
<dbReference type="AlphaFoldDB" id="J8ZNQ4"/>
<sequence>MFNEYNKYIEYCEMLTHAMKTNNLKTNSEHLSKSVINLYDLIKILIKKARKLDFIVDLIMKRIINADKILTNTCNLNKVNMYGPLSPKSSHCLFFNESRIKEIKKFDSNMFINNDERSALSKFLNTSKKAVIKLIRNAIDLKTNLQVISNEINAKKVQENTDSAPLNDQAEYKDENYNRNFVMN</sequence>
<dbReference type="Proteomes" id="UP000003163">
    <property type="component" value="Unassembled WGS sequence"/>
</dbReference>
<evidence type="ECO:0000313" key="2">
    <source>
        <dbReference type="Proteomes" id="UP000003163"/>
    </source>
</evidence>
<keyword evidence="2" id="KW-1185">Reference proteome</keyword>
<dbReference type="EMBL" id="AFBI03000194">
    <property type="protein sequence ID" value="EJW01318.1"/>
    <property type="molecule type" value="Genomic_DNA"/>
</dbReference>
<organism evidence="1 2">
    <name type="scientific">Edhazardia aedis (strain USNM 41457)</name>
    <name type="common">Microsporidian parasite</name>
    <dbReference type="NCBI Taxonomy" id="1003232"/>
    <lineage>
        <taxon>Eukaryota</taxon>
        <taxon>Fungi</taxon>
        <taxon>Fungi incertae sedis</taxon>
        <taxon>Microsporidia</taxon>
        <taxon>Edhazardia</taxon>
    </lineage>
</organism>